<evidence type="ECO:0000256" key="1">
    <source>
        <dbReference type="ARBA" id="ARBA00001970"/>
    </source>
</evidence>
<dbReference type="AlphaFoldDB" id="A0AA36N7W5"/>
<feature type="domain" description="Cytochrome b561" evidence="12">
    <location>
        <begin position="18"/>
        <end position="150"/>
    </location>
</feature>
<evidence type="ECO:0000256" key="4">
    <source>
        <dbReference type="ARBA" id="ARBA00022617"/>
    </source>
</evidence>
<feature type="transmembrane region" description="Helical" evidence="11">
    <location>
        <begin position="101"/>
        <end position="122"/>
    </location>
</feature>
<feature type="transmembrane region" description="Helical" evidence="11">
    <location>
        <begin position="51"/>
        <end position="74"/>
    </location>
</feature>
<dbReference type="GO" id="GO:0016020">
    <property type="term" value="C:membrane"/>
    <property type="evidence" value="ECO:0007669"/>
    <property type="project" value="UniProtKB-SubCell"/>
</dbReference>
<accession>A0AA36N7W5</accession>
<dbReference type="EMBL" id="CAUJNA010003212">
    <property type="protein sequence ID" value="CAJ1395854.1"/>
    <property type="molecule type" value="Genomic_DNA"/>
</dbReference>
<comment type="subcellular location">
    <subcellularLocation>
        <location evidence="2">Membrane</location>
        <topology evidence="2">Multi-pass membrane protein</topology>
    </subcellularLocation>
</comment>
<evidence type="ECO:0000256" key="3">
    <source>
        <dbReference type="ARBA" id="ARBA00022448"/>
    </source>
</evidence>
<keyword evidence="7" id="KW-0249">Electron transport</keyword>
<dbReference type="Gene3D" id="1.20.120.1770">
    <property type="match status" value="1"/>
</dbReference>
<dbReference type="Proteomes" id="UP001178507">
    <property type="component" value="Unassembled WGS sequence"/>
</dbReference>
<evidence type="ECO:0000256" key="2">
    <source>
        <dbReference type="ARBA" id="ARBA00004141"/>
    </source>
</evidence>
<dbReference type="InterPro" id="IPR006593">
    <property type="entry name" value="Cyt_b561/ferric_Rdtase_TM"/>
</dbReference>
<keyword evidence="6" id="KW-0479">Metal-binding</keyword>
<feature type="transmembrane region" description="Helical" evidence="11">
    <location>
        <begin position="134"/>
        <end position="155"/>
    </location>
</feature>
<evidence type="ECO:0000256" key="9">
    <source>
        <dbReference type="ARBA" id="ARBA00023004"/>
    </source>
</evidence>
<dbReference type="Pfam" id="PF03188">
    <property type="entry name" value="Cytochrom_B561"/>
    <property type="match status" value="1"/>
</dbReference>
<evidence type="ECO:0000256" key="8">
    <source>
        <dbReference type="ARBA" id="ARBA00022989"/>
    </source>
</evidence>
<keyword evidence="9" id="KW-0408">Iron</keyword>
<evidence type="ECO:0000256" key="11">
    <source>
        <dbReference type="SAM" id="Phobius"/>
    </source>
</evidence>
<evidence type="ECO:0000256" key="7">
    <source>
        <dbReference type="ARBA" id="ARBA00022982"/>
    </source>
</evidence>
<dbReference type="GO" id="GO:0046872">
    <property type="term" value="F:metal ion binding"/>
    <property type="evidence" value="ECO:0007669"/>
    <property type="project" value="UniProtKB-KW"/>
</dbReference>
<proteinExistence type="predicted"/>
<dbReference type="GO" id="GO:0140575">
    <property type="term" value="F:transmembrane monodehydroascorbate reductase activity"/>
    <property type="evidence" value="ECO:0007669"/>
    <property type="project" value="InterPro"/>
</dbReference>
<organism evidence="13 14">
    <name type="scientific">Effrenium voratum</name>
    <dbReference type="NCBI Taxonomy" id="2562239"/>
    <lineage>
        <taxon>Eukaryota</taxon>
        <taxon>Sar</taxon>
        <taxon>Alveolata</taxon>
        <taxon>Dinophyceae</taxon>
        <taxon>Suessiales</taxon>
        <taxon>Symbiodiniaceae</taxon>
        <taxon>Effrenium</taxon>
    </lineage>
</organism>
<keyword evidence="10 11" id="KW-0472">Membrane</keyword>
<evidence type="ECO:0000256" key="6">
    <source>
        <dbReference type="ARBA" id="ARBA00022723"/>
    </source>
</evidence>
<reference evidence="13" key="1">
    <citation type="submission" date="2023-08" db="EMBL/GenBank/DDBJ databases">
        <authorList>
            <person name="Chen Y."/>
            <person name="Shah S."/>
            <person name="Dougan E. K."/>
            <person name="Thang M."/>
            <person name="Chan C."/>
        </authorList>
    </citation>
    <scope>NUCLEOTIDE SEQUENCE</scope>
</reference>
<dbReference type="InterPro" id="IPR045150">
    <property type="entry name" value="CYB561D1/2"/>
</dbReference>
<keyword evidence="8 11" id="KW-1133">Transmembrane helix</keyword>
<feature type="transmembrane region" description="Helical" evidence="11">
    <location>
        <begin position="161"/>
        <end position="179"/>
    </location>
</feature>
<comment type="caution">
    <text evidence="13">The sequence shown here is derived from an EMBL/GenBank/DDBJ whole genome shotgun (WGS) entry which is preliminary data.</text>
</comment>
<evidence type="ECO:0000259" key="12">
    <source>
        <dbReference type="Pfam" id="PF03188"/>
    </source>
</evidence>
<sequence length="213" mass="22667">MVGPVKGGGGSLSSTFTWHPILMSIGFPCLMMMGRWAYVTDSLGDKEQQRSVHGTIMALATLAAVAGYVCIFLAHVTKRSFFGYNFAEHTWAQPTRVAHDLMGYGILILTLAQASMGLFKATKSAASFKFHGSMGKVIMVLAAGNIVLACFIQGWSTAYRVLVAGLVVAVTACAAFWPAQEQVSKMDVAIGLKDGLLDVASPLRVKTRTGCGP</sequence>
<evidence type="ECO:0000313" key="13">
    <source>
        <dbReference type="EMBL" id="CAJ1395854.1"/>
    </source>
</evidence>
<name>A0AA36N7W5_9DINO</name>
<comment type="cofactor">
    <cofactor evidence="1">
        <name>heme b</name>
        <dbReference type="ChEBI" id="CHEBI:60344"/>
    </cofactor>
</comment>
<evidence type="ECO:0000313" key="14">
    <source>
        <dbReference type="Proteomes" id="UP001178507"/>
    </source>
</evidence>
<evidence type="ECO:0000256" key="5">
    <source>
        <dbReference type="ARBA" id="ARBA00022692"/>
    </source>
</evidence>
<keyword evidence="14" id="KW-1185">Reference proteome</keyword>
<keyword evidence="4" id="KW-0349">Heme</keyword>
<keyword evidence="3" id="KW-0813">Transport</keyword>
<keyword evidence="5 11" id="KW-0812">Transmembrane</keyword>
<feature type="transmembrane region" description="Helical" evidence="11">
    <location>
        <begin position="20"/>
        <end position="39"/>
    </location>
</feature>
<gene>
    <name evidence="13" type="ORF">EVOR1521_LOCUS20187</name>
</gene>
<dbReference type="PANTHER" id="PTHR15422:SF45">
    <property type="entry name" value="CYTOCHROME B561 DOMAIN-CONTAINING PROTEIN"/>
    <property type="match status" value="1"/>
</dbReference>
<evidence type="ECO:0000256" key="10">
    <source>
        <dbReference type="ARBA" id="ARBA00023136"/>
    </source>
</evidence>
<dbReference type="PANTHER" id="PTHR15422">
    <property type="entry name" value="OS05G0565100 PROTEIN"/>
    <property type="match status" value="1"/>
</dbReference>
<protein>
    <recommendedName>
        <fullName evidence="12">Cytochrome b561 domain-containing protein</fullName>
    </recommendedName>
</protein>